<dbReference type="PANTHER" id="PTHR18901">
    <property type="entry name" value="2-DEOXYGLUCOSE-6-PHOSPHATE PHOSPHATASE 2"/>
    <property type="match status" value="1"/>
</dbReference>
<dbReference type="FunCoup" id="A0LU37">
    <property type="interactions" value="254"/>
</dbReference>
<evidence type="ECO:0000256" key="1">
    <source>
        <dbReference type="SAM" id="MobiDB-lite"/>
    </source>
</evidence>
<dbReference type="Proteomes" id="UP000008221">
    <property type="component" value="Chromosome"/>
</dbReference>
<feature type="region of interest" description="Disordered" evidence="1">
    <location>
        <begin position="1"/>
        <end position="24"/>
    </location>
</feature>
<dbReference type="PANTHER" id="PTHR18901:SF38">
    <property type="entry name" value="PSEUDOURIDINE-5'-PHOSPHATASE"/>
    <property type="match status" value="1"/>
</dbReference>
<accession>A0LU37</accession>
<keyword evidence="2" id="KW-0378">Hydrolase</keyword>
<sequence>MGRSHAAPPEASPSDLAVAGSRGAAPGSADIPLPHAVFFDMDGLLLDTEPLWFAVETELLEELGGSWTADDHALLVGSALAVSSAFIAERAKTPVTPAEVARELVTRMTRTLREKATLHSGARELLAQLDDASIPRALVSSSHQVLVDAALEALGLRFDAVVSGDAVQRNKPDPEPYLRAAELLGVHPRAGVALEDSPVGVAAALAAGCRVVAIPSVAPIEPTDRCVVVPALTRVDVAFLRSLFAEKPQTGPDVTKAESSADF</sequence>
<dbReference type="RefSeq" id="WP_011720010.1">
    <property type="nucleotide sequence ID" value="NC_008578.1"/>
</dbReference>
<organism evidence="2 3">
    <name type="scientific">Acidothermus cellulolyticus (strain ATCC 43068 / DSM 8971 / 11B)</name>
    <dbReference type="NCBI Taxonomy" id="351607"/>
    <lineage>
        <taxon>Bacteria</taxon>
        <taxon>Bacillati</taxon>
        <taxon>Actinomycetota</taxon>
        <taxon>Actinomycetes</taxon>
        <taxon>Acidothermales</taxon>
        <taxon>Acidothermaceae</taxon>
        <taxon>Acidothermus</taxon>
    </lineage>
</organism>
<dbReference type="NCBIfam" id="TIGR01509">
    <property type="entry name" value="HAD-SF-IA-v3"/>
    <property type="match status" value="1"/>
</dbReference>
<dbReference type="eggNOG" id="COG0637">
    <property type="taxonomic scope" value="Bacteria"/>
</dbReference>
<dbReference type="Gene3D" id="3.40.50.1000">
    <property type="entry name" value="HAD superfamily/HAD-like"/>
    <property type="match status" value="1"/>
</dbReference>
<reference evidence="2 3" key="1">
    <citation type="journal article" date="2009" name="Genome Res.">
        <title>Complete genome of the cellulolytic thermophile Acidothermus cellulolyticus 11B provides insights into its ecophysiological and evolutionary adaptations.</title>
        <authorList>
            <person name="Barabote R.D."/>
            <person name="Xie G."/>
            <person name="Leu D.H."/>
            <person name="Normand P."/>
            <person name="Necsulea A."/>
            <person name="Daubin V."/>
            <person name="Medigue C."/>
            <person name="Adney W.S."/>
            <person name="Xu X.C."/>
            <person name="Lapidus A."/>
            <person name="Parales R.E."/>
            <person name="Detter C."/>
            <person name="Pujic P."/>
            <person name="Bruce D."/>
            <person name="Lavire C."/>
            <person name="Challacombe J.F."/>
            <person name="Brettin T.S."/>
            <person name="Berry A.M."/>
        </authorList>
    </citation>
    <scope>NUCLEOTIDE SEQUENCE [LARGE SCALE GENOMIC DNA]</scope>
    <source>
        <strain evidence="3">ATCC 43068 / DSM 8971 / 11B</strain>
    </source>
</reference>
<dbReference type="InParanoid" id="A0LU37"/>
<dbReference type="SFLD" id="SFLDS00003">
    <property type="entry name" value="Haloacid_Dehalogenase"/>
    <property type="match status" value="1"/>
</dbReference>
<dbReference type="SFLD" id="SFLDG01129">
    <property type="entry name" value="C1.5:_HAD__Beta-PGM__Phosphata"/>
    <property type="match status" value="1"/>
</dbReference>
<proteinExistence type="predicted"/>
<dbReference type="Pfam" id="PF13419">
    <property type="entry name" value="HAD_2"/>
    <property type="match status" value="1"/>
</dbReference>
<dbReference type="HOGENOM" id="CLU_045011_13_1_11"/>
<dbReference type="GO" id="GO:0016787">
    <property type="term" value="F:hydrolase activity"/>
    <property type="evidence" value="ECO:0007669"/>
    <property type="project" value="UniProtKB-KW"/>
</dbReference>
<evidence type="ECO:0000313" key="2">
    <source>
        <dbReference type="EMBL" id="ABK52947.1"/>
    </source>
</evidence>
<dbReference type="SFLD" id="SFLDG01135">
    <property type="entry name" value="C1.5.6:_HAD__Beta-PGM__Phospha"/>
    <property type="match status" value="1"/>
</dbReference>
<gene>
    <name evidence="2" type="ordered locus">Acel_1175</name>
</gene>
<name>A0LU37_ACIC1</name>
<protein>
    <submittedName>
        <fullName evidence="2">HAD-superfamily hydrolase, subfamily IA, variant 3</fullName>
    </submittedName>
</protein>
<dbReference type="InterPro" id="IPR006439">
    <property type="entry name" value="HAD-SF_hydro_IA"/>
</dbReference>
<dbReference type="InterPro" id="IPR023214">
    <property type="entry name" value="HAD_sf"/>
</dbReference>
<dbReference type="KEGG" id="ace:Acel_1175"/>
<dbReference type="EMBL" id="CP000481">
    <property type="protein sequence ID" value="ABK52947.1"/>
    <property type="molecule type" value="Genomic_DNA"/>
</dbReference>
<dbReference type="Gene3D" id="1.10.150.240">
    <property type="entry name" value="Putative phosphatase, domain 2"/>
    <property type="match status" value="1"/>
</dbReference>
<keyword evidence="3" id="KW-1185">Reference proteome</keyword>
<dbReference type="SUPFAM" id="SSF56784">
    <property type="entry name" value="HAD-like"/>
    <property type="match status" value="1"/>
</dbReference>
<dbReference type="InterPro" id="IPR036412">
    <property type="entry name" value="HAD-like_sf"/>
</dbReference>
<dbReference type="InterPro" id="IPR023198">
    <property type="entry name" value="PGP-like_dom2"/>
</dbReference>
<dbReference type="AlphaFoldDB" id="A0LU37"/>
<evidence type="ECO:0000313" key="3">
    <source>
        <dbReference type="Proteomes" id="UP000008221"/>
    </source>
</evidence>
<dbReference type="STRING" id="351607.Acel_1175"/>
<dbReference type="InterPro" id="IPR041492">
    <property type="entry name" value="HAD_2"/>
</dbReference>